<evidence type="ECO:0000313" key="8">
    <source>
        <dbReference type="EMBL" id="MBV7256447.1"/>
    </source>
</evidence>
<keyword evidence="3 6" id="KW-1133">Transmembrane helix</keyword>
<feature type="transmembrane region" description="Helical" evidence="6">
    <location>
        <begin position="35"/>
        <end position="59"/>
    </location>
</feature>
<evidence type="ECO:0000256" key="6">
    <source>
        <dbReference type="SAM" id="Phobius"/>
    </source>
</evidence>
<dbReference type="EMBL" id="JAGSPA010000002">
    <property type="protein sequence ID" value="MBV7256447.1"/>
    <property type="molecule type" value="Genomic_DNA"/>
</dbReference>
<comment type="subcellular location">
    <subcellularLocation>
        <location evidence="1">Membrane</location>
        <topology evidence="1">Multi-pass membrane protein</topology>
    </subcellularLocation>
</comment>
<name>A0ABS6SDF3_9SPHN</name>
<evidence type="ECO:0000256" key="5">
    <source>
        <dbReference type="SAM" id="MobiDB-lite"/>
    </source>
</evidence>
<feature type="compositionally biased region" description="Basic and acidic residues" evidence="5">
    <location>
        <begin position="281"/>
        <end position="296"/>
    </location>
</feature>
<feature type="region of interest" description="Disordered" evidence="5">
    <location>
        <begin position="275"/>
        <end position="296"/>
    </location>
</feature>
<keyword evidence="9" id="KW-1185">Reference proteome</keyword>
<dbReference type="Pfam" id="PF06271">
    <property type="entry name" value="RDD"/>
    <property type="match status" value="1"/>
</dbReference>
<dbReference type="InterPro" id="IPR010432">
    <property type="entry name" value="RDD"/>
</dbReference>
<proteinExistence type="predicted"/>
<organism evidence="8 9">
    <name type="scientific">Pacificimonas pallii</name>
    <dbReference type="NCBI Taxonomy" id="2827236"/>
    <lineage>
        <taxon>Bacteria</taxon>
        <taxon>Pseudomonadati</taxon>
        <taxon>Pseudomonadota</taxon>
        <taxon>Alphaproteobacteria</taxon>
        <taxon>Sphingomonadales</taxon>
        <taxon>Sphingosinicellaceae</taxon>
        <taxon>Pacificimonas</taxon>
    </lineage>
</organism>
<comment type="caution">
    <text evidence="8">The sequence shown here is derived from an EMBL/GenBank/DDBJ whole genome shotgun (WGS) entry which is preliminary data.</text>
</comment>
<sequence length="296" mass="33397">MFPWERVPTLERTLVTPEGVPLTIRLATAGTRTSAFILDLVFMGVILILMTIILTILGFAAGSEFVLRMLFILWLLGAFILRIFYFTLFELRTRAATPGKRKNNIRVAARNGGRLTADAIVARNLFREIEVFLPLAFLSTALSEGTLSTATGFAGLGWTSIMLFFPLFNRDRLRVGDFLAGTWVIEQPQQELGFALSARDAGDQYDFTEEELAIYGERELMTLEYVLRRSEPDEEATVAAAIRTKMGREPAHDDRAFLNAYYAALRTRLESGMRFGRRRASKDSDEVRPDHGPLMR</sequence>
<gene>
    <name evidence="8" type="ORF">KCG44_06565</name>
</gene>
<feature type="domain" description="RDD" evidence="7">
    <location>
        <begin position="27"/>
        <end position="181"/>
    </location>
</feature>
<dbReference type="Proteomes" id="UP000722336">
    <property type="component" value="Unassembled WGS sequence"/>
</dbReference>
<keyword evidence="4 6" id="KW-0472">Membrane</keyword>
<evidence type="ECO:0000256" key="3">
    <source>
        <dbReference type="ARBA" id="ARBA00022989"/>
    </source>
</evidence>
<evidence type="ECO:0000256" key="2">
    <source>
        <dbReference type="ARBA" id="ARBA00022692"/>
    </source>
</evidence>
<dbReference type="PANTHER" id="PTHR38480:SF1">
    <property type="entry name" value="SLR0254 PROTEIN"/>
    <property type="match status" value="1"/>
</dbReference>
<reference evidence="8 9" key="1">
    <citation type="submission" date="2021-04" db="EMBL/GenBank/DDBJ databases">
        <authorList>
            <person name="Pira H."/>
            <person name="Risdian C."/>
            <person name="Wink J."/>
        </authorList>
    </citation>
    <scope>NUCLEOTIDE SEQUENCE [LARGE SCALE GENOMIC DNA]</scope>
    <source>
        <strain evidence="8 9">WHA3</strain>
    </source>
</reference>
<dbReference type="PANTHER" id="PTHR38480">
    <property type="entry name" value="SLR0254 PROTEIN"/>
    <property type="match status" value="1"/>
</dbReference>
<keyword evidence="2 6" id="KW-0812">Transmembrane</keyword>
<evidence type="ECO:0000259" key="7">
    <source>
        <dbReference type="Pfam" id="PF06271"/>
    </source>
</evidence>
<feature type="transmembrane region" description="Helical" evidence="6">
    <location>
        <begin position="65"/>
        <end position="85"/>
    </location>
</feature>
<protein>
    <submittedName>
        <fullName evidence="8">RDD family protein</fullName>
    </submittedName>
</protein>
<evidence type="ECO:0000313" key="9">
    <source>
        <dbReference type="Proteomes" id="UP000722336"/>
    </source>
</evidence>
<accession>A0ABS6SDF3</accession>
<evidence type="ECO:0000256" key="4">
    <source>
        <dbReference type="ARBA" id="ARBA00023136"/>
    </source>
</evidence>
<evidence type="ECO:0000256" key="1">
    <source>
        <dbReference type="ARBA" id="ARBA00004141"/>
    </source>
</evidence>